<proteinExistence type="predicted"/>
<dbReference type="Proteomes" id="UP000633936">
    <property type="component" value="Unassembled WGS sequence"/>
</dbReference>
<dbReference type="RefSeq" id="WP_118040820.1">
    <property type="nucleotide sequence ID" value="NZ_JACOQE010000011.1"/>
</dbReference>
<reference evidence="1 2" key="1">
    <citation type="submission" date="2020-08" db="EMBL/GenBank/DDBJ databases">
        <title>Genome public.</title>
        <authorList>
            <person name="Liu C."/>
            <person name="Sun Q."/>
        </authorList>
    </citation>
    <scope>NUCLEOTIDE SEQUENCE [LARGE SCALE GENOMIC DNA]</scope>
    <source>
        <strain evidence="1 2">27-44</strain>
    </source>
</reference>
<protein>
    <submittedName>
        <fullName evidence="1">Uncharacterized protein</fullName>
    </submittedName>
</protein>
<evidence type="ECO:0000313" key="1">
    <source>
        <dbReference type="EMBL" id="MBC5741474.1"/>
    </source>
</evidence>
<name>A0ABR7I4P1_9FIRM</name>
<keyword evidence="2" id="KW-1185">Reference proteome</keyword>
<accession>A0ABR7I4P1</accession>
<comment type="caution">
    <text evidence="1">The sequence shown here is derived from an EMBL/GenBank/DDBJ whole genome shotgun (WGS) entry which is preliminary data.</text>
</comment>
<gene>
    <name evidence="1" type="ORF">H8Z79_13720</name>
</gene>
<dbReference type="EMBL" id="JACOQE010000011">
    <property type="protein sequence ID" value="MBC5741474.1"/>
    <property type="molecule type" value="Genomic_DNA"/>
</dbReference>
<evidence type="ECO:0000313" key="2">
    <source>
        <dbReference type="Proteomes" id="UP000633936"/>
    </source>
</evidence>
<organism evidence="1 2">
    <name type="scientific">Blautia intestinalis</name>
    <dbReference type="NCBI Taxonomy" id="2763028"/>
    <lineage>
        <taxon>Bacteria</taxon>
        <taxon>Bacillati</taxon>
        <taxon>Bacillota</taxon>
        <taxon>Clostridia</taxon>
        <taxon>Lachnospirales</taxon>
        <taxon>Lachnospiraceae</taxon>
        <taxon>Blautia</taxon>
    </lineage>
</organism>
<sequence length="64" mass="7949">MCEAWKIFQRAWAHGYNIGYLQSYALLRFMLNACYIYSVRKTEPEDMYRELVNEGFFDWYLYNR</sequence>